<evidence type="ECO:0000256" key="1">
    <source>
        <dbReference type="ARBA" id="ARBA00022490"/>
    </source>
</evidence>
<dbReference type="EMBL" id="AYYO01000005">
    <property type="protein sequence ID" value="KRM56369.1"/>
    <property type="molecule type" value="Genomic_DNA"/>
</dbReference>
<dbReference type="CDD" id="cd04242">
    <property type="entry name" value="AAK_G5K_ProB"/>
    <property type="match status" value="1"/>
</dbReference>
<dbReference type="PRINTS" id="PR00474">
    <property type="entry name" value="GLU5KINASE"/>
</dbReference>
<dbReference type="Gene3D" id="3.40.1160.10">
    <property type="entry name" value="Acetylglutamate kinase-like"/>
    <property type="match status" value="1"/>
</dbReference>
<comment type="caution">
    <text evidence="10">The sequence shown here is derived from an EMBL/GenBank/DDBJ whole genome shotgun (WGS) entry which is preliminary data.</text>
</comment>
<evidence type="ECO:0000256" key="8">
    <source>
        <dbReference type="HAMAP-Rule" id="MF_00456"/>
    </source>
</evidence>
<dbReference type="PANTHER" id="PTHR43654:SF1">
    <property type="entry name" value="ISOPENTENYL PHOSPHATE KINASE"/>
    <property type="match status" value="1"/>
</dbReference>
<dbReference type="InterPro" id="IPR036393">
    <property type="entry name" value="AceGlu_kinase-like_sf"/>
</dbReference>
<evidence type="ECO:0000256" key="3">
    <source>
        <dbReference type="ARBA" id="ARBA00022650"/>
    </source>
</evidence>
<keyword evidence="3 8" id="KW-0641">Proline biosynthesis</keyword>
<dbReference type="FunFam" id="3.40.1160.10:FF:000018">
    <property type="entry name" value="Glutamate 5-kinase"/>
    <property type="match status" value="1"/>
</dbReference>
<dbReference type="GO" id="GO:0005829">
    <property type="term" value="C:cytosol"/>
    <property type="evidence" value="ECO:0007669"/>
    <property type="project" value="TreeGrafter"/>
</dbReference>
<dbReference type="AlphaFoldDB" id="A0A0R1ZMY4"/>
<dbReference type="EC" id="2.7.2.11" evidence="8"/>
<feature type="binding site" evidence="8">
    <location>
        <position position="20"/>
    </location>
    <ligand>
        <name>ATP</name>
        <dbReference type="ChEBI" id="CHEBI:30616"/>
    </ligand>
</feature>
<comment type="similarity">
    <text evidence="8">Belongs to the glutamate 5-kinase family.</text>
</comment>
<dbReference type="PROSITE" id="PS00902">
    <property type="entry name" value="GLUTAMATE_5_KINASE"/>
    <property type="match status" value="1"/>
</dbReference>
<feature type="domain" description="Aspartate/glutamate/uridylate kinase" evidence="9">
    <location>
        <begin position="16"/>
        <end position="247"/>
    </location>
</feature>
<keyword evidence="2 8" id="KW-0028">Amino-acid biosynthesis</keyword>
<feature type="binding site" evidence="8">
    <location>
        <begin position="184"/>
        <end position="185"/>
    </location>
    <ligand>
        <name>ATP</name>
        <dbReference type="ChEBI" id="CHEBI:30616"/>
    </ligand>
</feature>
<dbReference type="PIRSF" id="PIRSF000729">
    <property type="entry name" value="GK"/>
    <property type="match status" value="1"/>
</dbReference>
<dbReference type="SUPFAM" id="SSF53633">
    <property type="entry name" value="Carbamate kinase-like"/>
    <property type="match status" value="1"/>
</dbReference>
<evidence type="ECO:0000259" key="9">
    <source>
        <dbReference type="Pfam" id="PF00696"/>
    </source>
</evidence>
<dbReference type="InterPro" id="IPR001048">
    <property type="entry name" value="Asp/Glu/Uridylate_kinase"/>
</dbReference>
<dbReference type="GO" id="GO:0004349">
    <property type="term" value="F:glutamate 5-kinase activity"/>
    <property type="evidence" value="ECO:0007669"/>
    <property type="project" value="UniProtKB-UniRule"/>
</dbReference>
<dbReference type="PANTHER" id="PTHR43654">
    <property type="entry name" value="GLUTAMATE 5-KINASE"/>
    <property type="match status" value="1"/>
</dbReference>
<evidence type="ECO:0000256" key="4">
    <source>
        <dbReference type="ARBA" id="ARBA00022679"/>
    </source>
</evidence>
<dbReference type="InterPro" id="IPR011529">
    <property type="entry name" value="Glu_5kinase"/>
</dbReference>
<evidence type="ECO:0000256" key="7">
    <source>
        <dbReference type="ARBA" id="ARBA00022840"/>
    </source>
</evidence>
<sequence length="282" mass="30356">MEEQAMQDKRIIKYGRVVVKIGTSSLIHPATGKVNLQTIERLAYTLSALNNQGAQVVLVSSGAIGVGLDRMHLTARPEAIAQQQALAAIGQMELMNLYTQRFSDYGTQVGQLLLTHDVFDYPLSKQHALDTFNALLDQGVVPIVNENDSVATDELDHHTTFGDNDQLSAMVATLIGADTLIVLSDIDGLFDKDPNKFADAHLLHEVEHLSASVIMGAGGTSTRFGTGGMVTKLRAAERMLAGGGQMVLANGADPRIVLRILAGERLGTWFGHRELEDAVNGN</sequence>
<feature type="binding site" evidence="8">
    <location>
        <position position="164"/>
    </location>
    <ligand>
        <name>substrate</name>
    </ligand>
</feature>
<keyword evidence="11" id="KW-1185">Reference proteome</keyword>
<reference evidence="10 11" key="1">
    <citation type="journal article" date="2015" name="Genome Announc.">
        <title>Expanding the biotechnology potential of lactobacilli through comparative genomics of 213 strains and associated genera.</title>
        <authorList>
            <person name="Sun Z."/>
            <person name="Harris H.M."/>
            <person name="McCann A."/>
            <person name="Guo C."/>
            <person name="Argimon S."/>
            <person name="Zhang W."/>
            <person name="Yang X."/>
            <person name="Jeffery I.B."/>
            <person name="Cooney J.C."/>
            <person name="Kagawa T.F."/>
            <person name="Liu W."/>
            <person name="Song Y."/>
            <person name="Salvetti E."/>
            <person name="Wrobel A."/>
            <person name="Rasinkangas P."/>
            <person name="Parkhill J."/>
            <person name="Rea M.C."/>
            <person name="O'Sullivan O."/>
            <person name="Ritari J."/>
            <person name="Douillard F.P."/>
            <person name="Paul Ross R."/>
            <person name="Yang R."/>
            <person name="Briner A.E."/>
            <person name="Felis G.E."/>
            <person name="de Vos W.M."/>
            <person name="Barrangou R."/>
            <person name="Klaenhammer T.R."/>
            <person name="Caufield P.W."/>
            <person name="Cui Y."/>
            <person name="Zhang H."/>
            <person name="O'Toole P.W."/>
        </authorList>
    </citation>
    <scope>NUCLEOTIDE SEQUENCE [LARGE SCALE GENOMIC DNA]</scope>
    <source>
        <strain evidence="10 11">DSM 20505</strain>
    </source>
</reference>
<evidence type="ECO:0000313" key="11">
    <source>
        <dbReference type="Proteomes" id="UP000051679"/>
    </source>
</evidence>
<dbReference type="InterPro" id="IPR001057">
    <property type="entry name" value="Glu/AcGlu_kinase"/>
</dbReference>
<evidence type="ECO:0000313" key="10">
    <source>
        <dbReference type="EMBL" id="KRM56369.1"/>
    </source>
</evidence>
<dbReference type="Pfam" id="PF00696">
    <property type="entry name" value="AA_kinase"/>
    <property type="match status" value="1"/>
</dbReference>
<dbReference type="PATRIC" id="fig|1291052.5.peg.54"/>
<proteinExistence type="inferred from homology"/>
<keyword evidence="5 8" id="KW-0547">Nucleotide-binding</keyword>
<feature type="binding site" evidence="8">
    <location>
        <position position="61"/>
    </location>
    <ligand>
        <name>substrate</name>
    </ligand>
</feature>
<keyword evidence="4 8" id="KW-0808">Transferase</keyword>
<dbReference type="UniPathway" id="UPA00098">
    <property type="reaction ID" value="UER00359"/>
</dbReference>
<dbReference type="GO" id="GO:0055129">
    <property type="term" value="P:L-proline biosynthetic process"/>
    <property type="evidence" value="ECO:0007669"/>
    <property type="project" value="UniProtKB-UniRule"/>
</dbReference>
<keyword evidence="6 8" id="KW-0418">Kinase</keyword>
<dbReference type="NCBIfam" id="TIGR01027">
    <property type="entry name" value="proB"/>
    <property type="match status" value="1"/>
</dbReference>
<keyword evidence="1 8" id="KW-0963">Cytoplasm</keyword>
<dbReference type="OrthoDB" id="9804434at2"/>
<keyword evidence="7 8" id="KW-0067">ATP-binding</keyword>
<dbReference type="InterPro" id="IPR019797">
    <property type="entry name" value="Glutamate_5-kinase_CS"/>
</dbReference>
<dbReference type="STRING" id="1291052.FC18_GL000052"/>
<comment type="function">
    <text evidence="8">Catalyzes the transfer of a phosphate group to glutamate to form L-glutamate 5-phosphate.</text>
</comment>
<comment type="subcellular location">
    <subcellularLocation>
        <location evidence="8">Cytoplasm</location>
    </subcellularLocation>
</comment>
<feature type="binding site" evidence="8">
    <location>
        <begin position="226"/>
        <end position="232"/>
    </location>
    <ligand>
        <name>ATP</name>
        <dbReference type="ChEBI" id="CHEBI:30616"/>
    </ligand>
</feature>
<feature type="binding site" evidence="8">
    <location>
        <position position="148"/>
    </location>
    <ligand>
        <name>substrate</name>
    </ligand>
</feature>
<dbReference type="Proteomes" id="UP000051679">
    <property type="component" value="Unassembled WGS sequence"/>
</dbReference>
<accession>A0A0R1ZMY4</accession>
<comment type="catalytic activity">
    <reaction evidence="8">
        <text>L-glutamate + ATP = L-glutamyl 5-phosphate + ADP</text>
        <dbReference type="Rhea" id="RHEA:14877"/>
        <dbReference type="ChEBI" id="CHEBI:29985"/>
        <dbReference type="ChEBI" id="CHEBI:30616"/>
        <dbReference type="ChEBI" id="CHEBI:58274"/>
        <dbReference type="ChEBI" id="CHEBI:456216"/>
        <dbReference type="EC" id="2.7.2.11"/>
    </reaction>
</comment>
<dbReference type="GO" id="GO:0005524">
    <property type="term" value="F:ATP binding"/>
    <property type="evidence" value="ECO:0007669"/>
    <property type="project" value="UniProtKB-KW"/>
</dbReference>
<name>A0A0R1ZMY4_9LACO</name>
<evidence type="ECO:0000256" key="2">
    <source>
        <dbReference type="ARBA" id="ARBA00022605"/>
    </source>
</evidence>
<evidence type="ECO:0000256" key="5">
    <source>
        <dbReference type="ARBA" id="ARBA00022741"/>
    </source>
</evidence>
<comment type="pathway">
    <text evidence="8">Amino-acid biosynthesis; L-proline biosynthesis; L-glutamate 5-semialdehyde from L-glutamate: step 1/2.</text>
</comment>
<dbReference type="InterPro" id="IPR005715">
    <property type="entry name" value="Glu_5kinase/COase_Synthase"/>
</dbReference>
<evidence type="ECO:0000256" key="6">
    <source>
        <dbReference type="ARBA" id="ARBA00022777"/>
    </source>
</evidence>
<gene>
    <name evidence="8" type="primary">proB</name>
    <name evidence="10" type="ORF">FC18_GL000052</name>
</gene>
<dbReference type="InterPro" id="IPR041739">
    <property type="entry name" value="G5K_ProB"/>
</dbReference>
<protein>
    <recommendedName>
        <fullName evidence="8">Glutamate 5-kinase</fullName>
        <ecNumber evidence="8">2.7.2.11</ecNumber>
    </recommendedName>
    <alternativeName>
        <fullName evidence="8">Gamma-glutamyl kinase</fullName>
        <shortName evidence="8">GK</shortName>
    </alternativeName>
</protein>
<dbReference type="HAMAP" id="MF_00456">
    <property type="entry name" value="ProB"/>
    <property type="match status" value="1"/>
</dbReference>
<organism evidence="10 11">
    <name type="scientific">Lacticaseibacillus sharpeae JCM 1186 = DSM 20505</name>
    <dbReference type="NCBI Taxonomy" id="1291052"/>
    <lineage>
        <taxon>Bacteria</taxon>
        <taxon>Bacillati</taxon>
        <taxon>Bacillota</taxon>
        <taxon>Bacilli</taxon>
        <taxon>Lactobacillales</taxon>
        <taxon>Lactobacillaceae</taxon>
        <taxon>Lacticaseibacillus</taxon>
    </lineage>
</organism>